<dbReference type="EMBL" id="CP032482">
    <property type="protein sequence ID" value="AYD46066.1"/>
    <property type="molecule type" value="Genomic_DNA"/>
</dbReference>
<sequence>MTYLSKFIGICSIAVFLQLELFWVYTRRLSRRRIVGRYHLPKSLSYLNSLGSFYCRLPATRNLLGIT</sequence>
<name>A0A8E4BMV8_9GAMM</name>
<evidence type="ECO:0000313" key="3">
    <source>
        <dbReference type="Proteomes" id="UP000265864"/>
    </source>
</evidence>
<dbReference type="Proteomes" id="UP000265864">
    <property type="component" value="Chromosome"/>
</dbReference>
<organism evidence="2 3">
    <name type="scientific">Yersinia rochesterensis</name>
    <dbReference type="NCBI Taxonomy" id="1604335"/>
    <lineage>
        <taxon>Bacteria</taxon>
        <taxon>Pseudomonadati</taxon>
        <taxon>Pseudomonadota</taxon>
        <taxon>Gammaproteobacteria</taxon>
        <taxon>Enterobacterales</taxon>
        <taxon>Yersiniaceae</taxon>
        <taxon>Yersinia</taxon>
    </lineage>
</organism>
<protein>
    <submittedName>
        <fullName evidence="2">Uncharacterized protein</fullName>
    </submittedName>
</protein>
<gene>
    <name evidence="2" type="ORF">DXZ79_16360</name>
</gene>
<reference evidence="2 3" key="1">
    <citation type="submission" date="2018-09" db="EMBL/GenBank/DDBJ databases">
        <title>Yersinia kristensenii subsp. rochesterensis subsp. nov., Isolated from Human Feces.</title>
        <authorList>
            <person name="Cunningham S.A."/>
            <person name="Jeraldo P."/>
            <person name="Patel R."/>
        </authorList>
    </citation>
    <scope>NUCLEOTIDE SEQUENCE [LARGE SCALE GENOMIC DNA]</scope>
    <source>
        <strain evidence="2 3">ATCC BAA-2637</strain>
    </source>
</reference>
<feature type="transmembrane region" description="Helical" evidence="1">
    <location>
        <begin position="6"/>
        <end position="25"/>
    </location>
</feature>
<dbReference type="AlphaFoldDB" id="A0A8E4BMV8"/>
<evidence type="ECO:0000313" key="2">
    <source>
        <dbReference type="EMBL" id="AYD46066.1"/>
    </source>
</evidence>
<keyword evidence="1" id="KW-0472">Membrane</keyword>
<accession>A0A8E4BMV8</accession>
<keyword evidence="1" id="KW-0812">Transmembrane</keyword>
<keyword evidence="1" id="KW-1133">Transmembrane helix</keyword>
<proteinExistence type="predicted"/>
<evidence type="ECO:0000256" key="1">
    <source>
        <dbReference type="SAM" id="Phobius"/>
    </source>
</evidence>